<dbReference type="Gene3D" id="2.60.120.260">
    <property type="entry name" value="Galactose-binding domain-like"/>
    <property type="match status" value="2"/>
</dbReference>
<evidence type="ECO:0000313" key="3">
    <source>
        <dbReference type="EMBL" id="MFD1219797.1"/>
    </source>
</evidence>
<reference evidence="4" key="1">
    <citation type="journal article" date="2019" name="Int. J. Syst. Evol. Microbiol.">
        <title>The Global Catalogue of Microorganisms (GCM) 10K type strain sequencing project: providing services to taxonomists for standard genome sequencing and annotation.</title>
        <authorList>
            <consortium name="The Broad Institute Genomics Platform"/>
            <consortium name="The Broad Institute Genome Sequencing Center for Infectious Disease"/>
            <person name="Wu L."/>
            <person name="Ma J."/>
        </authorList>
    </citation>
    <scope>NUCLEOTIDE SEQUENCE [LARGE SCALE GENOMIC DNA]</scope>
    <source>
        <strain evidence="4">CCUG 53270</strain>
    </source>
</reference>
<dbReference type="RefSeq" id="WP_345594623.1">
    <property type="nucleotide sequence ID" value="NZ_BAABJG010000055.1"/>
</dbReference>
<organism evidence="3 4">
    <name type="scientific">Paenibacillus vulneris</name>
    <dbReference type="NCBI Taxonomy" id="1133364"/>
    <lineage>
        <taxon>Bacteria</taxon>
        <taxon>Bacillati</taxon>
        <taxon>Bacillota</taxon>
        <taxon>Bacilli</taxon>
        <taxon>Bacillales</taxon>
        <taxon>Paenibacillaceae</taxon>
        <taxon>Paenibacillus</taxon>
    </lineage>
</organism>
<protein>
    <submittedName>
        <fullName evidence="3">Extracellular solute-binding protein</fullName>
    </submittedName>
</protein>
<dbReference type="InterPro" id="IPR006059">
    <property type="entry name" value="SBP"/>
</dbReference>
<proteinExistence type="predicted"/>
<dbReference type="EMBL" id="JBHTLU010000012">
    <property type="protein sequence ID" value="MFD1219797.1"/>
    <property type="molecule type" value="Genomic_DNA"/>
</dbReference>
<gene>
    <name evidence="3" type="ORF">ACFQ4B_06690</name>
</gene>
<dbReference type="Pfam" id="PF01547">
    <property type="entry name" value="SBP_bac_1"/>
    <property type="match status" value="1"/>
</dbReference>
<accession>A0ABW3UHQ7</accession>
<dbReference type="PANTHER" id="PTHR43649:SF27">
    <property type="entry name" value="EXTRACELLULAR SOLUTE-BINDING PROTEIN FAMILY 1"/>
    <property type="match status" value="1"/>
</dbReference>
<evidence type="ECO:0000256" key="2">
    <source>
        <dbReference type="SAM" id="SignalP"/>
    </source>
</evidence>
<feature type="signal peptide" evidence="2">
    <location>
        <begin position="1"/>
        <end position="24"/>
    </location>
</feature>
<evidence type="ECO:0000313" key="4">
    <source>
        <dbReference type="Proteomes" id="UP001597180"/>
    </source>
</evidence>
<dbReference type="PANTHER" id="PTHR43649">
    <property type="entry name" value="ARABINOSE-BINDING PROTEIN-RELATED"/>
    <property type="match status" value="1"/>
</dbReference>
<evidence type="ECO:0000256" key="1">
    <source>
        <dbReference type="SAM" id="MobiDB-lite"/>
    </source>
</evidence>
<dbReference type="Proteomes" id="UP001597180">
    <property type="component" value="Unassembled WGS sequence"/>
</dbReference>
<comment type="caution">
    <text evidence="3">The sequence shown here is derived from an EMBL/GenBank/DDBJ whole genome shotgun (WGS) entry which is preliminary data.</text>
</comment>
<keyword evidence="2" id="KW-0732">Signal</keyword>
<dbReference type="InterPro" id="IPR050490">
    <property type="entry name" value="Bact_solute-bd_prot1"/>
</dbReference>
<name>A0ABW3UHQ7_9BACL</name>
<dbReference type="Gene3D" id="3.40.190.10">
    <property type="entry name" value="Periplasmic binding protein-like II"/>
    <property type="match status" value="1"/>
</dbReference>
<sequence length="984" mass="111138">MLRTRAWIAAMLALVLTLSPAAAGADQTGTPGTGDNGAKLHNSNWETGETKPQDPYYFEVLDGWIKSGAGTSHNASFTLPGSRLSGKSDKANVTVAPYDGKSDVMVWSAQGDEWIEYEFNVDQGGLYNIALSYHPFVDASHRKPISWNVTLDDKNPFLESKSVQLYRQWKDQLPARIDDNGDEIRPMATDISGWLNDAFRDSGGAYEDPLLWNLTPGKHKLRLSGSDPVAIESITFRAPAKVEDYKTYRSSQPSTAASTNAAPIVIEAEQVQWKNDSSIPLTYDNDIASVPYVRGKITYNTIDGQRWSKGNQEVSWSFEVPEDGYYKIGMRAQQSFLSNRSSFRSIAINGKTPFSELKAYRFLYATGWKGITLEDDQGQPYEFYLKKGTNTLSMRVTQAPLKPTIVELEKGIAGLKKLAADLKALTGGVDDKNRTWDIEKDLPGFIDELKGLSDNLDGVRSRLETVNGRPDAVSQGIVTINQDIRSLLKDANEIPYEASRLVTMQGKIGDLIQQLSSQPLQLDRIMVVPVQQSFPRMEATLTQKIQGAFINFFYSFMPKENLNKVQDDVLNVWVLRGRDYVNLLQDMANESFTPKTGIKVKVNLLPDAGLLVLMNAAGIAPDVALGLGQDLPFEYALRNGIYDLKQFPDFDTIYKRFAPGSWTPFYYNDGYYGVPETQTFQMMYYRKDILQNLGLKVPDTWDELYKMLPVIQQNGMNITPVGHIPFFMQNGADYFAEDGSRTAIGSEKGFDAFKKWTDLYNKYAVDRSLSSFYQHFRDGTIPMGIADLSMYIELTVAAPELNGWWGVAPVPGVKQDNGTVARWIGGGMQSSAIFKQTKKPNESWEFLKWWTSAEVQEKYGTDLETLNGVSFRWNTSNIDAFAKLPWKEDDLKAIMEQWRWFREIPNVPGSYFMERELQNAWNRTVVDGMNYRTSLETAIVDIDREIQRKMQEFHFINENGEVVRSLNLPKITQPWEGVDKYVKK</sequence>
<feature type="region of interest" description="Disordered" evidence="1">
    <location>
        <begin position="24"/>
        <end position="50"/>
    </location>
</feature>
<dbReference type="SUPFAM" id="SSF53850">
    <property type="entry name" value="Periplasmic binding protein-like II"/>
    <property type="match status" value="1"/>
</dbReference>
<feature type="chain" id="PRO_5045104006" evidence="2">
    <location>
        <begin position="25"/>
        <end position="984"/>
    </location>
</feature>
<keyword evidence="4" id="KW-1185">Reference proteome</keyword>